<dbReference type="Pfam" id="PF14244">
    <property type="entry name" value="Retrotran_gag_3"/>
    <property type="match status" value="1"/>
</dbReference>
<name>A0ABQ4ZNW9_9ASTR</name>
<dbReference type="EMBL" id="BQNB010011520">
    <property type="protein sequence ID" value="GJS91625.1"/>
    <property type="molecule type" value="Genomic_DNA"/>
</dbReference>
<proteinExistence type="predicted"/>
<evidence type="ECO:0000313" key="2">
    <source>
        <dbReference type="EMBL" id="GJS91625.1"/>
    </source>
</evidence>
<gene>
    <name evidence="2" type="ORF">Tco_0774261</name>
</gene>
<reference evidence="2" key="1">
    <citation type="journal article" date="2022" name="Int. J. Mol. Sci.">
        <title>Draft Genome of Tanacetum Coccineum: Genomic Comparison of Closely Related Tanacetum-Family Plants.</title>
        <authorList>
            <person name="Yamashiro T."/>
            <person name="Shiraishi A."/>
            <person name="Nakayama K."/>
            <person name="Satake H."/>
        </authorList>
    </citation>
    <scope>NUCLEOTIDE SEQUENCE</scope>
</reference>
<keyword evidence="3" id="KW-1185">Reference proteome</keyword>
<dbReference type="Proteomes" id="UP001151760">
    <property type="component" value="Unassembled WGS sequence"/>
</dbReference>
<evidence type="ECO:0000259" key="1">
    <source>
        <dbReference type="Pfam" id="PF14244"/>
    </source>
</evidence>
<protein>
    <submittedName>
        <fullName evidence="2">Ribonuclease H-like domain-containing protein</fullName>
    </submittedName>
</protein>
<evidence type="ECO:0000313" key="3">
    <source>
        <dbReference type="Proteomes" id="UP001151760"/>
    </source>
</evidence>
<dbReference type="InterPro" id="IPR029472">
    <property type="entry name" value="Copia-like_N"/>
</dbReference>
<reference evidence="2" key="2">
    <citation type="submission" date="2022-01" db="EMBL/GenBank/DDBJ databases">
        <authorList>
            <person name="Yamashiro T."/>
            <person name="Shiraishi A."/>
            <person name="Satake H."/>
            <person name="Nakayama K."/>
        </authorList>
    </citation>
    <scope>NUCLEOTIDE SEQUENCE</scope>
</reference>
<accession>A0ABQ4ZNW9</accession>
<sequence length="641" mass="71771">MAIMIGSLDQGNTLYLHPNDSNYAYIVPLKLTSVDNYRIWASAIRLALQIKHKMGFINGTCVRSTYAASALLFEQWDRCNAVVLNWILSSLSQDVYLGNFFFDNAANVWNELRDTHDRVDGSISQMGLDDVYQPIRSSILTREILPKAKDAFVIISKEESQRGIPTSFVKSQTDKAQSSAFVSKTNNCGLKGHTINRCFEIIGYPPGFKRNPNLKPSGSFNYNKANFSNTKGNNDVKTSSGSVSLTNDQVIKLMSLLNDKGGSSANSHMAEKVLGTSRESASLYLFDSDYASSAMCSDSKFFVCRVSKDVWHNKLGHPANQSTSFGELIHLDVWGPFKVISMEAFRLLSSVLNGKSPFSLVYSREPNLSHLRSFGCLCFVTVVKGSDKFSHRSEKYVLIGYASDQPRHDETHPITPIDEHINSEGNVVTSDEVLIFQIDFPNTTKEVSLRKSQRTSKFPAKLNEYVLDNKFKPDISYSMHCLSQHMHASLKSHFDIALRVLKYLELAPGLGVEFVKRNNECVVTAYSDSDWAKCLINRRSISGYCVFKILEEFGIDNIVPAELFCDNKSSIQIATNPVMHEKTKHFDIDVHLVREKVASSLIKIVKVDTKSQVADILTKALGSYQHSFLVKKLGLLNMFVA</sequence>
<dbReference type="PANTHER" id="PTHR11439">
    <property type="entry name" value="GAG-POL-RELATED RETROTRANSPOSON"/>
    <property type="match status" value="1"/>
</dbReference>
<dbReference type="PANTHER" id="PTHR11439:SF508">
    <property type="entry name" value="RNA-DIRECTED DNA POLYMERASE"/>
    <property type="match status" value="1"/>
</dbReference>
<comment type="caution">
    <text evidence="2">The sequence shown here is derived from an EMBL/GenBank/DDBJ whole genome shotgun (WGS) entry which is preliminary data.</text>
</comment>
<feature type="domain" description="Retrotransposon Copia-like N-terminal" evidence="1">
    <location>
        <begin position="17"/>
        <end position="62"/>
    </location>
</feature>
<dbReference type="CDD" id="cd09272">
    <property type="entry name" value="RNase_HI_RT_Ty1"/>
    <property type="match status" value="1"/>
</dbReference>
<organism evidence="2 3">
    <name type="scientific">Tanacetum coccineum</name>
    <dbReference type="NCBI Taxonomy" id="301880"/>
    <lineage>
        <taxon>Eukaryota</taxon>
        <taxon>Viridiplantae</taxon>
        <taxon>Streptophyta</taxon>
        <taxon>Embryophyta</taxon>
        <taxon>Tracheophyta</taxon>
        <taxon>Spermatophyta</taxon>
        <taxon>Magnoliopsida</taxon>
        <taxon>eudicotyledons</taxon>
        <taxon>Gunneridae</taxon>
        <taxon>Pentapetalae</taxon>
        <taxon>asterids</taxon>
        <taxon>campanulids</taxon>
        <taxon>Asterales</taxon>
        <taxon>Asteraceae</taxon>
        <taxon>Asteroideae</taxon>
        <taxon>Anthemideae</taxon>
        <taxon>Anthemidinae</taxon>
        <taxon>Tanacetum</taxon>
    </lineage>
</organism>